<keyword evidence="3" id="KW-1185">Reference proteome</keyword>
<comment type="caution">
    <text evidence="2">The sequence shown here is derived from an EMBL/GenBank/DDBJ whole genome shotgun (WGS) entry which is preliminary data.</text>
</comment>
<sequence>MTGPTFPVHTAPRGAKIPDGFFDEIAATLETETAEEISEAVIAACTGRGILHPELEEDPDDELRAEEIAEVFALLAEVTAAVADGTIIPSRVRPSDEVDGAMAAAWESFAADAADVSTAEVSAAMLTTGRIDNNQIPALPKTRRKSAAATRVRR</sequence>
<evidence type="ECO:0000256" key="1">
    <source>
        <dbReference type="SAM" id="MobiDB-lite"/>
    </source>
</evidence>
<dbReference type="Proteomes" id="UP000694460">
    <property type="component" value="Unassembled WGS sequence"/>
</dbReference>
<feature type="region of interest" description="Disordered" evidence="1">
    <location>
        <begin position="135"/>
        <end position="154"/>
    </location>
</feature>
<reference evidence="2 3" key="1">
    <citation type="submission" date="2021-03" db="EMBL/GenBank/DDBJ databases">
        <title>Sequencing the genomes of 1000 actinobacteria strains.</title>
        <authorList>
            <person name="Klenk H.-P."/>
        </authorList>
    </citation>
    <scope>NUCLEOTIDE SEQUENCE [LARGE SCALE GENOMIC DNA]</scope>
    <source>
        <strain evidence="2 3">DSM 46713</strain>
    </source>
</reference>
<name>A0ABS4ZQH8_9MYCO</name>
<dbReference type="RefSeq" id="WP_075909286.1">
    <property type="nucleotide sequence ID" value="NZ_JAGIOP010000001.1"/>
</dbReference>
<evidence type="ECO:0000313" key="2">
    <source>
        <dbReference type="EMBL" id="MBP2451757.1"/>
    </source>
</evidence>
<protein>
    <submittedName>
        <fullName evidence="2">Uncharacterized protein</fullName>
    </submittedName>
</protein>
<evidence type="ECO:0000313" key="3">
    <source>
        <dbReference type="Proteomes" id="UP000694460"/>
    </source>
</evidence>
<accession>A0ABS4ZQH8</accession>
<gene>
    <name evidence="2" type="ORF">JOF57_001642</name>
</gene>
<organism evidence="2 3">
    <name type="scientific">Mycolicibacterium lutetiense</name>
    <dbReference type="NCBI Taxonomy" id="1641992"/>
    <lineage>
        <taxon>Bacteria</taxon>
        <taxon>Bacillati</taxon>
        <taxon>Actinomycetota</taxon>
        <taxon>Actinomycetes</taxon>
        <taxon>Mycobacteriales</taxon>
        <taxon>Mycobacteriaceae</taxon>
        <taxon>Mycolicibacterium</taxon>
    </lineage>
</organism>
<proteinExistence type="predicted"/>
<feature type="compositionally biased region" description="Basic residues" evidence="1">
    <location>
        <begin position="141"/>
        <end position="154"/>
    </location>
</feature>
<dbReference type="EMBL" id="JAGIOP010000001">
    <property type="protein sequence ID" value="MBP2451757.1"/>
    <property type="molecule type" value="Genomic_DNA"/>
</dbReference>